<reference evidence="1 2" key="1">
    <citation type="journal article" date="2016" name="Mol. Biol. Evol.">
        <title>Comparative Genomics of Early-Diverging Mushroom-Forming Fungi Provides Insights into the Origins of Lignocellulose Decay Capabilities.</title>
        <authorList>
            <person name="Nagy L.G."/>
            <person name="Riley R."/>
            <person name="Tritt A."/>
            <person name="Adam C."/>
            <person name="Daum C."/>
            <person name="Floudas D."/>
            <person name="Sun H."/>
            <person name="Yadav J.S."/>
            <person name="Pangilinan J."/>
            <person name="Larsson K.H."/>
            <person name="Matsuura K."/>
            <person name="Barry K."/>
            <person name="Labutti K."/>
            <person name="Kuo R."/>
            <person name="Ohm R.A."/>
            <person name="Bhattacharya S.S."/>
            <person name="Shirouzu T."/>
            <person name="Yoshinaga Y."/>
            <person name="Martin F.M."/>
            <person name="Grigoriev I.V."/>
            <person name="Hibbett D.S."/>
        </authorList>
    </citation>
    <scope>NUCLEOTIDE SEQUENCE [LARGE SCALE GENOMIC DNA]</scope>
    <source>
        <strain evidence="1 2">CBS 109695</strain>
    </source>
</reference>
<dbReference type="EMBL" id="KV417480">
    <property type="protein sequence ID" value="KZP34680.1"/>
    <property type="molecule type" value="Genomic_DNA"/>
</dbReference>
<name>A0A166XDR4_9AGAM</name>
<organism evidence="1 2">
    <name type="scientific">Athelia psychrophila</name>
    <dbReference type="NCBI Taxonomy" id="1759441"/>
    <lineage>
        <taxon>Eukaryota</taxon>
        <taxon>Fungi</taxon>
        <taxon>Dikarya</taxon>
        <taxon>Basidiomycota</taxon>
        <taxon>Agaricomycotina</taxon>
        <taxon>Agaricomycetes</taxon>
        <taxon>Agaricomycetidae</taxon>
        <taxon>Atheliales</taxon>
        <taxon>Atheliaceae</taxon>
        <taxon>Athelia</taxon>
    </lineage>
</organism>
<gene>
    <name evidence="1" type="ORF">FIBSPDRAFT_846796</name>
</gene>
<accession>A0A166XDR4</accession>
<proteinExistence type="predicted"/>
<feature type="non-terminal residue" evidence="1">
    <location>
        <position position="1"/>
    </location>
</feature>
<dbReference type="AlphaFoldDB" id="A0A166XDR4"/>
<keyword evidence="2" id="KW-1185">Reference proteome</keyword>
<dbReference type="Proteomes" id="UP000076532">
    <property type="component" value="Unassembled WGS sequence"/>
</dbReference>
<evidence type="ECO:0000313" key="2">
    <source>
        <dbReference type="Proteomes" id="UP000076532"/>
    </source>
</evidence>
<sequence length="150" mass="16690">TVSLLSRFSQPPLAILSPSVTSLYPYPHLPAGHPFVREALPCVLGGSRQERPSWTDDPGERPCEDVREALPRVLGGICLECPRVDDDSQDSSQYQDRASILKTTLQGSSQEHDITAWCWTGIKSSRDFFMAALQVRVKNLLRRHWAGTGT</sequence>
<evidence type="ECO:0000313" key="1">
    <source>
        <dbReference type="EMBL" id="KZP34680.1"/>
    </source>
</evidence>
<protein>
    <submittedName>
        <fullName evidence="1">Uncharacterized protein</fullName>
    </submittedName>
</protein>